<dbReference type="PANTHER" id="PTHR46146:SF4">
    <property type="entry name" value="SERINE_THREONINE-PROTEIN KINASE-LIKE PROTEIN CCR4"/>
    <property type="match status" value="1"/>
</dbReference>
<proteinExistence type="predicted"/>
<keyword evidence="3" id="KW-1185">Reference proteome</keyword>
<name>A0AAD2EER6_9LAMI</name>
<accession>A0AAD2EER6</accession>
<sequence length="265" mass="29595">MGRLYDNWERLVEATLRREELREVARNPSVSSISSEFSSPIHDHMAVKSPGGPFEEGGSPQQNGQTTHAWPAAPVLKKRLSHLISMINGDHLEEFSLQKDIKSSSILLDATWTAKVSDFGLSLMGPQDDESLDVYSFGIVLLELLSGPKAIHKNEKAVPTNLVDYVVPYISQDEIHRVLDGRVPPPTPFEIEAVAYVGYLAADCVMPERQDRPPMTEVVNRLDRALKACLEPPVLSRFNTDFSATPRHNHINDKRYNILYSCGCS</sequence>
<evidence type="ECO:0008006" key="4">
    <source>
        <dbReference type="Google" id="ProtNLM"/>
    </source>
</evidence>
<dbReference type="AlphaFoldDB" id="A0AAD2EER6"/>
<evidence type="ECO:0000313" key="2">
    <source>
        <dbReference type="EMBL" id="CAI9786673.1"/>
    </source>
</evidence>
<dbReference type="EMBL" id="OU503057">
    <property type="protein sequence ID" value="CAI9786673.1"/>
    <property type="molecule type" value="Genomic_DNA"/>
</dbReference>
<feature type="region of interest" description="Disordered" evidence="1">
    <location>
        <begin position="44"/>
        <end position="67"/>
    </location>
</feature>
<gene>
    <name evidence="2" type="ORF">FPE_LOCUS34103</name>
</gene>
<dbReference type="SUPFAM" id="SSF56112">
    <property type="entry name" value="Protein kinase-like (PK-like)"/>
    <property type="match status" value="1"/>
</dbReference>
<dbReference type="InterPro" id="IPR011009">
    <property type="entry name" value="Kinase-like_dom_sf"/>
</dbReference>
<protein>
    <recommendedName>
        <fullName evidence="4">Protein kinase domain-containing protein</fullName>
    </recommendedName>
</protein>
<dbReference type="Gene3D" id="1.10.510.10">
    <property type="entry name" value="Transferase(Phosphotransferase) domain 1"/>
    <property type="match status" value="2"/>
</dbReference>
<evidence type="ECO:0000313" key="3">
    <source>
        <dbReference type="Proteomes" id="UP000834106"/>
    </source>
</evidence>
<organism evidence="2 3">
    <name type="scientific">Fraxinus pennsylvanica</name>
    <dbReference type="NCBI Taxonomy" id="56036"/>
    <lineage>
        <taxon>Eukaryota</taxon>
        <taxon>Viridiplantae</taxon>
        <taxon>Streptophyta</taxon>
        <taxon>Embryophyta</taxon>
        <taxon>Tracheophyta</taxon>
        <taxon>Spermatophyta</taxon>
        <taxon>Magnoliopsida</taxon>
        <taxon>eudicotyledons</taxon>
        <taxon>Gunneridae</taxon>
        <taxon>Pentapetalae</taxon>
        <taxon>asterids</taxon>
        <taxon>lamiids</taxon>
        <taxon>Lamiales</taxon>
        <taxon>Oleaceae</taxon>
        <taxon>Oleeae</taxon>
        <taxon>Fraxinus</taxon>
    </lineage>
</organism>
<reference evidence="2" key="1">
    <citation type="submission" date="2023-05" db="EMBL/GenBank/DDBJ databases">
        <authorList>
            <person name="Huff M."/>
        </authorList>
    </citation>
    <scope>NUCLEOTIDE SEQUENCE</scope>
</reference>
<dbReference type="PANTHER" id="PTHR46146">
    <property type="entry name" value="SERINE/THREONINE-PROTEIN KINASE-LIKE PROTEIN CCR4"/>
    <property type="match status" value="1"/>
</dbReference>
<feature type="compositionally biased region" description="Low complexity" evidence="1">
    <location>
        <begin position="49"/>
        <end position="60"/>
    </location>
</feature>
<evidence type="ECO:0000256" key="1">
    <source>
        <dbReference type="SAM" id="MobiDB-lite"/>
    </source>
</evidence>
<dbReference type="Proteomes" id="UP000834106">
    <property type="component" value="Chromosome 22"/>
</dbReference>